<sequence>MQSETIGEYEIEYSGLQLPDSDNWVAMLAIYGPSSNPMHRNDIFPSQRVALESVFPSEQAAEAEARTLAISMIGQRSKKPDS</sequence>
<evidence type="ECO:0000313" key="2">
    <source>
        <dbReference type="Proteomes" id="UP001596045"/>
    </source>
</evidence>
<gene>
    <name evidence="1" type="ORF">ACFPM8_07550</name>
</gene>
<keyword evidence="2" id="KW-1185">Reference proteome</keyword>
<dbReference type="EMBL" id="JBHSMT010000013">
    <property type="protein sequence ID" value="MFC5473811.1"/>
    <property type="molecule type" value="Genomic_DNA"/>
</dbReference>
<proteinExistence type="predicted"/>
<evidence type="ECO:0000313" key="1">
    <source>
        <dbReference type="EMBL" id="MFC5473811.1"/>
    </source>
</evidence>
<accession>A0ABW0MA28</accession>
<dbReference type="RefSeq" id="WP_378996668.1">
    <property type="nucleotide sequence ID" value="NZ_JBHSMT010000013.1"/>
</dbReference>
<comment type="caution">
    <text evidence="1">The sequence shown here is derived from an EMBL/GenBank/DDBJ whole genome shotgun (WGS) entry which is preliminary data.</text>
</comment>
<name>A0ABW0MA28_9BURK</name>
<dbReference type="Proteomes" id="UP001596045">
    <property type="component" value="Unassembled WGS sequence"/>
</dbReference>
<reference evidence="2" key="1">
    <citation type="journal article" date="2019" name="Int. J. Syst. Evol. Microbiol.">
        <title>The Global Catalogue of Microorganisms (GCM) 10K type strain sequencing project: providing services to taxonomists for standard genome sequencing and annotation.</title>
        <authorList>
            <consortium name="The Broad Institute Genomics Platform"/>
            <consortium name="The Broad Institute Genome Sequencing Center for Infectious Disease"/>
            <person name="Wu L."/>
            <person name="Ma J."/>
        </authorList>
    </citation>
    <scope>NUCLEOTIDE SEQUENCE [LARGE SCALE GENOMIC DNA]</scope>
    <source>
        <strain evidence="2">JCM 17066</strain>
    </source>
</reference>
<protein>
    <submittedName>
        <fullName evidence="1">Uncharacterized protein</fullName>
    </submittedName>
</protein>
<organism evidence="1 2">
    <name type="scientific">Paraherbaspirillum soli</name>
    <dbReference type="NCBI Taxonomy" id="631222"/>
    <lineage>
        <taxon>Bacteria</taxon>
        <taxon>Pseudomonadati</taxon>
        <taxon>Pseudomonadota</taxon>
        <taxon>Betaproteobacteria</taxon>
        <taxon>Burkholderiales</taxon>
        <taxon>Oxalobacteraceae</taxon>
        <taxon>Paraherbaspirillum</taxon>
    </lineage>
</organism>